<evidence type="ECO:0000256" key="3">
    <source>
        <dbReference type="ARBA" id="ARBA00023163"/>
    </source>
</evidence>
<dbReference type="InterPro" id="IPR028978">
    <property type="entry name" value="Chorismate_lyase_/UTRA_dom_sf"/>
</dbReference>
<feature type="region of interest" description="Disordered" evidence="4">
    <location>
        <begin position="254"/>
        <end position="286"/>
    </location>
</feature>
<evidence type="ECO:0000256" key="1">
    <source>
        <dbReference type="ARBA" id="ARBA00023015"/>
    </source>
</evidence>
<name>A0A9J6PEN8_9PROT</name>
<dbReference type="InterPro" id="IPR036388">
    <property type="entry name" value="WH-like_DNA-bd_sf"/>
</dbReference>
<dbReference type="InterPro" id="IPR036390">
    <property type="entry name" value="WH_DNA-bd_sf"/>
</dbReference>
<dbReference type="Gene3D" id="1.10.10.10">
    <property type="entry name" value="Winged helix-like DNA-binding domain superfamily/Winged helix DNA-binding domain"/>
    <property type="match status" value="1"/>
</dbReference>
<proteinExistence type="predicted"/>
<dbReference type="AlphaFoldDB" id="A0A9J6PEN8"/>
<evidence type="ECO:0000256" key="4">
    <source>
        <dbReference type="SAM" id="MobiDB-lite"/>
    </source>
</evidence>
<keyword evidence="1" id="KW-0805">Transcription regulation</keyword>
<dbReference type="InterPro" id="IPR050679">
    <property type="entry name" value="Bact_HTH_transcr_reg"/>
</dbReference>
<gene>
    <name evidence="6" type="ORF">NJQ99_07755</name>
</gene>
<sequence>MTGRDGMTAYGRLAAEFWSKISSGEWPAGTRLPTVAQLSKLYGVAPVTVRGALHLLVAQGLVHSRQGRGTFVLDRQGASRDASDALGESYFESWIVGPQEAVKVLDRNEGVAVPPELADGAPAADSYVHLRRLHMGGEVPVCLVDFYIAADAYRSLPPGIDDQFKVGLLLMTKATPRPARGRQVTTVGLASLEDADLLQIPSGSPVVRVDRRFVDARGTVVGAGVHRYPGSVFRQVLDQPIDEILATIDSWLPSKEGRSRTPATDNQKLKNQREGGNTHEQDPDTA</sequence>
<evidence type="ECO:0000259" key="5">
    <source>
        <dbReference type="PROSITE" id="PS50949"/>
    </source>
</evidence>
<keyword evidence="3" id="KW-0804">Transcription</keyword>
<feature type="compositionally biased region" description="Basic and acidic residues" evidence="4">
    <location>
        <begin position="267"/>
        <end position="286"/>
    </location>
</feature>
<dbReference type="GO" id="GO:0003677">
    <property type="term" value="F:DNA binding"/>
    <property type="evidence" value="ECO:0007669"/>
    <property type="project" value="UniProtKB-KW"/>
</dbReference>
<dbReference type="Pfam" id="PF00392">
    <property type="entry name" value="GntR"/>
    <property type="match status" value="1"/>
</dbReference>
<accession>A0A9J6PEN8</accession>
<dbReference type="CDD" id="cd07377">
    <property type="entry name" value="WHTH_GntR"/>
    <property type="match status" value="1"/>
</dbReference>
<organism evidence="6 7">
    <name type="scientific">Futiania mangrovi</name>
    <dbReference type="NCBI Taxonomy" id="2959716"/>
    <lineage>
        <taxon>Bacteria</taxon>
        <taxon>Pseudomonadati</taxon>
        <taxon>Pseudomonadota</taxon>
        <taxon>Alphaproteobacteria</taxon>
        <taxon>Futianiales</taxon>
        <taxon>Futianiaceae</taxon>
        <taxon>Futiania</taxon>
    </lineage>
</organism>
<reference evidence="6" key="1">
    <citation type="submission" date="2022-06" db="EMBL/GenBank/DDBJ databases">
        <title>Isolation and Genomics of Futiania mangrovii gen. nov., sp. nov., a Rare and Metabolically-versatile member in the Class Alphaproteobacteria.</title>
        <authorList>
            <person name="Liu L."/>
            <person name="Huang W.-C."/>
            <person name="Pan J."/>
            <person name="Li J."/>
            <person name="Huang Y."/>
            <person name="Du H."/>
            <person name="Liu Y."/>
            <person name="Li M."/>
        </authorList>
    </citation>
    <scope>NUCLEOTIDE SEQUENCE</scope>
    <source>
        <strain evidence="6">FT118</strain>
    </source>
</reference>
<evidence type="ECO:0000313" key="6">
    <source>
        <dbReference type="EMBL" id="MCP1336296.1"/>
    </source>
</evidence>
<dbReference type="InterPro" id="IPR000524">
    <property type="entry name" value="Tscrpt_reg_HTH_GntR"/>
</dbReference>
<comment type="caution">
    <text evidence="6">The sequence shown here is derived from an EMBL/GenBank/DDBJ whole genome shotgun (WGS) entry which is preliminary data.</text>
</comment>
<dbReference type="SMART" id="SM00345">
    <property type="entry name" value="HTH_GNTR"/>
    <property type="match status" value="1"/>
</dbReference>
<dbReference type="SUPFAM" id="SSF64288">
    <property type="entry name" value="Chorismate lyase-like"/>
    <property type="match status" value="1"/>
</dbReference>
<dbReference type="InterPro" id="IPR011663">
    <property type="entry name" value="UTRA"/>
</dbReference>
<dbReference type="Gene3D" id="3.40.1410.10">
    <property type="entry name" value="Chorismate lyase-like"/>
    <property type="match status" value="1"/>
</dbReference>
<feature type="domain" description="HTH gntR-type" evidence="5">
    <location>
        <begin position="7"/>
        <end position="75"/>
    </location>
</feature>
<dbReference type="PROSITE" id="PS50949">
    <property type="entry name" value="HTH_GNTR"/>
    <property type="match status" value="1"/>
</dbReference>
<dbReference type="PANTHER" id="PTHR44846">
    <property type="entry name" value="MANNOSYL-D-GLYCERATE TRANSPORT/METABOLISM SYSTEM REPRESSOR MNGR-RELATED"/>
    <property type="match status" value="1"/>
</dbReference>
<dbReference type="SUPFAM" id="SSF46785">
    <property type="entry name" value="Winged helix' DNA-binding domain"/>
    <property type="match status" value="1"/>
</dbReference>
<evidence type="ECO:0000313" key="7">
    <source>
        <dbReference type="Proteomes" id="UP001055804"/>
    </source>
</evidence>
<dbReference type="EMBL" id="JAMZFT010000002">
    <property type="protein sequence ID" value="MCP1336296.1"/>
    <property type="molecule type" value="Genomic_DNA"/>
</dbReference>
<evidence type="ECO:0000256" key="2">
    <source>
        <dbReference type="ARBA" id="ARBA00023125"/>
    </source>
</evidence>
<keyword evidence="2" id="KW-0238">DNA-binding</keyword>
<dbReference type="RefSeq" id="WP_269332262.1">
    <property type="nucleotide sequence ID" value="NZ_JAMZFT010000002.1"/>
</dbReference>
<keyword evidence="7" id="KW-1185">Reference proteome</keyword>
<dbReference type="PANTHER" id="PTHR44846:SF1">
    <property type="entry name" value="MANNOSYL-D-GLYCERATE TRANSPORT_METABOLISM SYSTEM REPRESSOR MNGR-RELATED"/>
    <property type="match status" value="1"/>
</dbReference>
<dbReference type="GO" id="GO:0045892">
    <property type="term" value="P:negative regulation of DNA-templated transcription"/>
    <property type="evidence" value="ECO:0007669"/>
    <property type="project" value="TreeGrafter"/>
</dbReference>
<dbReference type="GO" id="GO:0003700">
    <property type="term" value="F:DNA-binding transcription factor activity"/>
    <property type="evidence" value="ECO:0007669"/>
    <property type="project" value="InterPro"/>
</dbReference>
<dbReference type="SMART" id="SM00866">
    <property type="entry name" value="UTRA"/>
    <property type="match status" value="1"/>
</dbReference>
<protein>
    <submittedName>
        <fullName evidence="6">GntR family transcriptional regulator</fullName>
    </submittedName>
</protein>
<dbReference type="Proteomes" id="UP001055804">
    <property type="component" value="Unassembled WGS sequence"/>
</dbReference>
<dbReference type="Pfam" id="PF07702">
    <property type="entry name" value="UTRA"/>
    <property type="match status" value="1"/>
</dbReference>